<evidence type="ECO:0000313" key="4">
    <source>
        <dbReference type="Proteomes" id="UP000428328"/>
    </source>
</evidence>
<protein>
    <submittedName>
        <fullName evidence="3">Transposase</fullName>
    </submittedName>
</protein>
<organism evidence="3 4">
    <name type="scientific">Pseudodesulfovibrio cashew</name>
    <dbReference type="NCBI Taxonomy" id="2678688"/>
    <lineage>
        <taxon>Bacteria</taxon>
        <taxon>Pseudomonadati</taxon>
        <taxon>Thermodesulfobacteriota</taxon>
        <taxon>Desulfovibrionia</taxon>
        <taxon>Desulfovibrionales</taxon>
        <taxon>Desulfovibrionaceae</taxon>
    </lineage>
</organism>
<evidence type="ECO:0000256" key="1">
    <source>
        <dbReference type="SAM" id="MobiDB-lite"/>
    </source>
</evidence>
<name>A0A6I6JWG2_9BACT</name>
<gene>
    <name evidence="3" type="ORF">GM415_17935</name>
</gene>
<accession>A0A6I6JWG2</accession>
<reference evidence="3 4" key="1">
    <citation type="submission" date="2019-11" db="EMBL/GenBank/DDBJ databases">
        <authorList>
            <person name="Zheng R.K."/>
            <person name="Sun C.M."/>
        </authorList>
    </citation>
    <scope>NUCLEOTIDE SEQUENCE [LARGE SCALE GENOMIC DNA]</scope>
    <source>
        <strain evidence="3 4">SRB007</strain>
    </source>
</reference>
<dbReference type="KEGG" id="psel:GM415_17935"/>
<evidence type="ECO:0000259" key="2">
    <source>
        <dbReference type="Pfam" id="PF13683"/>
    </source>
</evidence>
<feature type="region of interest" description="Disordered" evidence="1">
    <location>
        <begin position="62"/>
        <end position="86"/>
    </location>
</feature>
<dbReference type="AlphaFoldDB" id="A0A6I6JWG2"/>
<dbReference type="Proteomes" id="UP000428328">
    <property type="component" value="Chromosome"/>
</dbReference>
<evidence type="ECO:0000313" key="3">
    <source>
        <dbReference type="EMBL" id="QGY42094.1"/>
    </source>
</evidence>
<feature type="domain" description="Integrase catalytic" evidence="2">
    <location>
        <begin position="26"/>
        <end position="73"/>
    </location>
</feature>
<dbReference type="Pfam" id="PF13683">
    <property type="entry name" value="rve_3"/>
    <property type="match status" value="1"/>
</dbReference>
<dbReference type="GO" id="GO:0015074">
    <property type="term" value="P:DNA integration"/>
    <property type="evidence" value="ECO:0007669"/>
    <property type="project" value="InterPro"/>
</dbReference>
<proteinExistence type="predicted"/>
<dbReference type="EMBL" id="CP046400">
    <property type="protein sequence ID" value="QGY42094.1"/>
    <property type="molecule type" value="Genomic_DNA"/>
</dbReference>
<sequence>MSPQIERISLFDFRVETAVIEADSGRSFTGKLRDELLNGEIFHSLKKAQIAFENWRQEYKTTRPRSSSGYEPPTPVARLPHRGSEAGEWTTSAGRVQTNNLQGLLMLGGPPEVYPRKMRSSKTMDNLLKLVVELEGIEPTTSWMPYQGGDRLSMKQGLTFH</sequence>
<keyword evidence="4" id="KW-1185">Reference proteome</keyword>
<dbReference type="InterPro" id="IPR001584">
    <property type="entry name" value="Integrase_cat-core"/>
</dbReference>